<dbReference type="Proteomes" id="UP000241964">
    <property type="component" value="Unassembled WGS sequence"/>
</dbReference>
<accession>A0A2P8FQB9</accession>
<dbReference type="EMBL" id="PYAS01000015">
    <property type="protein sequence ID" value="PSL23914.1"/>
    <property type="molecule type" value="Genomic_DNA"/>
</dbReference>
<comment type="caution">
    <text evidence="1">The sequence shown here is derived from an EMBL/GenBank/DDBJ whole genome shotgun (WGS) entry which is preliminary data.</text>
</comment>
<proteinExistence type="predicted"/>
<gene>
    <name evidence="1" type="ORF">CLV60_115110</name>
</gene>
<protein>
    <recommendedName>
        <fullName evidence="3">DUF4369 domain-containing protein</fullName>
    </recommendedName>
</protein>
<organism evidence="1 2">
    <name type="scientific">Dyadobacter jiangsuensis</name>
    <dbReference type="NCBI Taxonomy" id="1591085"/>
    <lineage>
        <taxon>Bacteria</taxon>
        <taxon>Pseudomonadati</taxon>
        <taxon>Bacteroidota</taxon>
        <taxon>Cytophagia</taxon>
        <taxon>Cytophagales</taxon>
        <taxon>Spirosomataceae</taxon>
        <taxon>Dyadobacter</taxon>
    </lineage>
</organism>
<keyword evidence="2" id="KW-1185">Reference proteome</keyword>
<evidence type="ECO:0000313" key="1">
    <source>
        <dbReference type="EMBL" id="PSL23914.1"/>
    </source>
</evidence>
<name>A0A2P8FQB9_9BACT</name>
<sequence>MVSRTNLLIICAVACLALTSTQSVKIKIIAPKAWNDRKALLLTREKGFAAVVHSIRLGFDTTHLTMDSDLLPDLYQFQVSQKKGALTFFFDPGTEIRLDTFNLAKSTVTHSKSNEEWREYQSLVQSPSDQRLDAYLLAEARAKKRNLPDSARYWVDQQALERERLWSATTSFISNHPKSYVSLYLLKVNWFALKDRGLFEKLDRSLAHHRNYRFLSEKNKGIAKSASPGVRK</sequence>
<reference evidence="1 2" key="1">
    <citation type="submission" date="2018-03" db="EMBL/GenBank/DDBJ databases">
        <title>Genomic Encyclopedia of Archaeal and Bacterial Type Strains, Phase II (KMG-II): from individual species to whole genera.</title>
        <authorList>
            <person name="Goeker M."/>
        </authorList>
    </citation>
    <scope>NUCLEOTIDE SEQUENCE [LARGE SCALE GENOMIC DNA]</scope>
    <source>
        <strain evidence="1 2">DSM 29057</strain>
    </source>
</reference>
<evidence type="ECO:0000313" key="2">
    <source>
        <dbReference type="Proteomes" id="UP000241964"/>
    </source>
</evidence>
<dbReference type="AlphaFoldDB" id="A0A2P8FQB9"/>
<evidence type="ECO:0008006" key="3">
    <source>
        <dbReference type="Google" id="ProtNLM"/>
    </source>
</evidence>